<keyword evidence="1" id="KW-0732">Signal</keyword>
<reference evidence="2 3" key="1">
    <citation type="submission" date="2024-03" db="EMBL/GenBank/DDBJ databases">
        <title>Aquirufa genome sequencing.</title>
        <authorList>
            <person name="Pitt A."/>
            <person name="Hahn M.W."/>
        </authorList>
    </citation>
    <scope>NUCLEOTIDE SEQUENCE [LARGE SCALE GENOMIC DNA]</scope>
    <source>
        <strain evidence="2 3">KTFRIE-69F</strain>
    </source>
</reference>
<organism evidence="2 3">
    <name type="scientific">Aquirufa originis</name>
    <dbReference type="NCBI Taxonomy" id="3096514"/>
    <lineage>
        <taxon>Bacteria</taxon>
        <taxon>Pseudomonadati</taxon>
        <taxon>Bacteroidota</taxon>
        <taxon>Cytophagia</taxon>
        <taxon>Cytophagales</taxon>
        <taxon>Flectobacillaceae</taxon>
        <taxon>Aquirufa</taxon>
    </lineage>
</organism>
<name>A0ABW6D8E7_9BACT</name>
<sequence>MKKLLLLVLLFISVVANAQKGISYQAVVLDPASIELPGSDITGQPLVNGNVSVKFVIISGTNIQFEEVQQTKTDAYGLVNLTIGSVASTAFNAMSWDANQKSLQVYVSFDNGASYTKVSDQKLTYSPYALFAETAGKLSTTLGITGGGTGATTAVGARANLGLGNVDNTADADKPISAATQAALNLKANVADVNAALDLKASAAMLAAHMAITVDTSMLATKAALTDLNDYAPINSPTFTGTVSGITKSMVGLGLVDNTTDAAKPISTASQAALDLKASVASVNLKAPLASPSLTGTPSAPTASPGTNSAQIATTAFVQSSIASNTLSLGSANATPNTNGATLASNILKLSPADGTNSGIVNTFDQTFGGIKIFKDGAAKQIIATNAVLDQSNTTSANQAGWTNQWQSFTAGTTGVLSSIEWKMGTPTLPYGTAANVTIKLYEGEGIDGTLLTTVNGLTPANGSNIFINFPLTNIIVTAGAKYTMLLTTPTVNVSWLDVNISNSYGRGKGSNDPNWDYIFKTNVKAISSEPYITANNSGVITASSFVKSGGTSSEYLMADGSVSSGGGSSLVNVGNSVTGLLSVSNGGTGVSTLSSLKTNLALDNVNNTTDAAKPISNATQTALDLKSPLASPAFTGVPLAPTAALGSNTTQLATTAYVQNALLNSSVSTALNGAIWTSATSGSLNGVAFTIALTSSVPSIGSPSSWVTTQTQANYSTGYYSSGTLSSTQSAILAPSGSSWRVTFASPIPNLKLYVYWRSSGIGGSTLYQFDQAFSILSGSNGLTKTSNTLNITNWGQGILEFTSPVTTLNLTADGTSCCSSQSMTFASGGTIPISGTGEVIRTASPTLITPNLGTPSTVNLTNGTGLPLSSGITGVLSIANGGTGTSTQNFVDLTSTQSITGAKTFNSNLRVNGMTIGTITYPNTAGTNGYYLKTDGTGTASWAAISGGSSSQWTTATNDIYFNTGNVGIGVSSPGSGFNTNFDLQGRASFRTNGANSGMIFDGYSPSGSLQVARIYTDATSGTPSDFVLGTYPNGHMKQLFLKQSNGYVGVNNDNPTAQLDVEGNLKTSGTITAGAVAYPNSNGSAGQVLTANSNGQASWTSISGGGGPQIITEAQRDALNVTTSGVLIFNSNTNQYQGSVYYTTGYNYNYFTTTNYGFTEIRPGYGLTQTFTGKGQVITSANIAVVNMGRVSNTGDFTFAIWDETYQYPIFSTTITLSGAGTVSVSIPNSWMNLPQTLPNGPCSIRITSASGSGGSADFLLNAGASVGSLSNTYWSSLGGTAGGYTTPDTGHQLAIDLFPQNGLRWVSFN</sequence>
<keyword evidence="3" id="KW-1185">Reference proteome</keyword>
<evidence type="ECO:0000256" key="1">
    <source>
        <dbReference type="SAM" id="SignalP"/>
    </source>
</evidence>
<dbReference type="EMBL" id="JBBKXY010000002">
    <property type="protein sequence ID" value="MFD3293288.1"/>
    <property type="molecule type" value="Genomic_DNA"/>
</dbReference>
<protein>
    <submittedName>
        <fullName evidence="2">Uncharacterized protein</fullName>
    </submittedName>
</protein>
<feature type="chain" id="PRO_5045498435" evidence="1">
    <location>
        <begin position="19"/>
        <end position="1313"/>
    </location>
</feature>
<dbReference type="Proteomes" id="UP001598112">
    <property type="component" value="Unassembled WGS sequence"/>
</dbReference>
<evidence type="ECO:0000313" key="2">
    <source>
        <dbReference type="EMBL" id="MFD3293288.1"/>
    </source>
</evidence>
<dbReference type="RefSeq" id="WP_377978551.1">
    <property type="nucleotide sequence ID" value="NZ_JBBKXY010000002.1"/>
</dbReference>
<feature type="signal peptide" evidence="1">
    <location>
        <begin position="1"/>
        <end position="18"/>
    </location>
</feature>
<gene>
    <name evidence="2" type="ORF">SKC35_06280</name>
</gene>
<proteinExistence type="predicted"/>
<evidence type="ECO:0000313" key="3">
    <source>
        <dbReference type="Proteomes" id="UP001598112"/>
    </source>
</evidence>
<comment type="caution">
    <text evidence="2">The sequence shown here is derived from an EMBL/GenBank/DDBJ whole genome shotgun (WGS) entry which is preliminary data.</text>
</comment>
<accession>A0ABW6D8E7</accession>